<organism evidence="1 2">
    <name type="scientific">Prorocentrum cordatum</name>
    <dbReference type="NCBI Taxonomy" id="2364126"/>
    <lineage>
        <taxon>Eukaryota</taxon>
        <taxon>Sar</taxon>
        <taxon>Alveolata</taxon>
        <taxon>Dinophyceae</taxon>
        <taxon>Prorocentrales</taxon>
        <taxon>Prorocentraceae</taxon>
        <taxon>Prorocentrum</taxon>
    </lineage>
</organism>
<name>A0ABN9Q277_9DINO</name>
<gene>
    <name evidence="1" type="ORF">PCOR1329_LOCUS8111</name>
</gene>
<comment type="caution">
    <text evidence="1">The sequence shown here is derived from an EMBL/GenBank/DDBJ whole genome shotgun (WGS) entry which is preliminary data.</text>
</comment>
<evidence type="ECO:0000313" key="1">
    <source>
        <dbReference type="EMBL" id="CAK0799768.1"/>
    </source>
</evidence>
<accession>A0ABN9Q277</accession>
<dbReference type="EMBL" id="CAUYUJ010002224">
    <property type="protein sequence ID" value="CAK0799768.1"/>
    <property type="molecule type" value="Genomic_DNA"/>
</dbReference>
<keyword evidence="2" id="KW-1185">Reference proteome</keyword>
<reference evidence="1" key="1">
    <citation type="submission" date="2023-10" db="EMBL/GenBank/DDBJ databases">
        <authorList>
            <person name="Chen Y."/>
            <person name="Shah S."/>
            <person name="Dougan E. K."/>
            <person name="Thang M."/>
            <person name="Chan C."/>
        </authorList>
    </citation>
    <scope>NUCLEOTIDE SEQUENCE [LARGE SCALE GENOMIC DNA]</scope>
</reference>
<proteinExistence type="predicted"/>
<dbReference type="Proteomes" id="UP001189429">
    <property type="component" value="Unassembled WGS sequence"/>
</dbReference>
<evidence type="ECO:0000313" key="2">
    <source>
        <dbReference type="Proteomes" id="UP001189429"/>
    </source>
</evidence>
<sequence>AAASAQPAGGEAPGVAATLGDVGRDARAFCLGLLGGTLGCFVAAACLGCLSSTLRRDARPRREAVTYDGGGGSDNTLGVRLLRRKGGVAPALNMGRVALSEGDHVIYTADGDLYIVTVSNCPDVQAARFGGYDPPPPGIDPKQVHRFRAEPTDAEVAQLTAEAEQVALAECRRRAQAIGNPELLVNPRPLVLPGGGAAAALAIAPVGPAVGLLRGAPVGAAAALAADPAGVWRAAMCEGGYRVGDESRGIHVLPDGTGLFVELVPPSGLEAFLRKAVDADARILPIARDAQGRRDLQWNRMVEMTRQEDFGSDWTLPGPRTAAWRMRYLQREGLGIEGHHEHFRQVCKLGASDWGVQEPFQRSQQIKAATCQDQLDGTSLISIEMKFRRLQTIEFAHWDKAKDAESKGHVRADVEKEAKLHKSLRLAREDREYRRKLG</sequence>
<feature type="non-terminal residue" evidence="1">
    <location>
        <position position="1"/>
    </location>
</feature>
<protein>
    <submittedName>
        <fullName evidence="1">Uncharacterized protein</fullName>
    </submittedName>
</protein>